<gene>
    <name evidence="1" type="ORF">AADV58_00095</name>
</gene>
<evidence type="ECO:0000313" key="1">
    <source>
        <dbReference type="EMBL" id="WZJ21580.1"/>
    </source>
</evidence>
<sequence>MHLQKRFSDQELEQIVEEATIYMCACPGQVAVQLRSLRELFRYQSRCEIEPGNDLRVHRTIAEATLRAHALMEECMERVLEIEGWDRTTLKMPEGLRRKRTEMIERDEGM</sequence>
<accession>A0ABZ2XG19</accession>
<dbReference type="EMBL" id="CP151406">
    <property type="protein sequence ID" value="WZJ21580.1"/>
    <property type="molecule type" value="Genomic_DNA"/>
</dbReference>
<keyword evidence="2" id="KW-1185">Reference proteome</keyword>
<dbReference type="RefSeq" id="WP_211226367.1">
    <property type="nucleotide sequence ID" value="NZ_CP151406.1"/>
</dbReference>
<reference evidence="1 2" key="1">
    <citation type="submission" date="2024-04" db="EMBL/GenBank/DDBJ databases">
        <title>Dissimilatory iodate-reducing microorganisms contribute to the enrichment of iodine in groundwater.</title>
        <authorList>
            <person name="Jiang Z."/>
        </authorList>
    </citation>
    <scope>NUCLEOTIDE SEQUENCE [LARGE SCALE GENOMIC DNA]</scope>
    <source>
        <strain evidence="1 2">NCP973</strain>
    </source>
</reference>
<protein>
    <submittedName>
        <fullName evidence="1">Uncharacterized protein</fullName>
    </submittedName>
</protein>
<name>A0ABZ2XG19_9RHOO</name>
<organism evidence="1 2">
    <name type="scientific">Azonexus hydrophilus</name>
    <dbReference type="NCBI Taxonomy" id="418702"/>
    <lineage>
        <taxon>Bacteria</taxon>
        <taxon>Pseudomonadati</taxon>
        <taxon>Pseudomonadota</taxon>
        <taxon>Betaproteobacteria</taxon>
        <taxon>Rhodocyclales</taxon>
        <taxon>Azonexaceae</taxon>
        <taxon>Azonexus</taxon>
    </lineage>
</organism>
<evidence type="ECO:0000313" key="2">
    <source>
        <dbReference type="Proteomes" id="UP001479520"/>
    </source>
</evidence>
<proteinExistence type="predicted"/>
<dbReference type="Proteomes" id="UP001479520">
    <property type="component" value="Chromosome"/>
</dbReference>